<comment type="caution">
    <text evidence="1">The sequence shown here is derived from an EMBL/GenBank/DDBJ whole genome shotgun (WGS) entry which is preliminary data.</text>
</comment>
<evidence type="ECO:0000313" key="1">
    <source>
        <dbReference type="EMBL" id="KAJ8110451.1"/>
    </source>
</evidence>
<dbReference type="EMBL" id="JAPHNI010000498">
    <property type="protein sequence ID" value="KAJ8110451.1"/>
    <property type="molecule type" value="Genomic_DNA"/>
</dbReference>
<organism evidence="1 2">
    <name type="scientific">Boeremia exigua</name>
    <dbReference type="NCBI Taxonomy" id="749465"/>
    <lineage>
        <taxon>Eukaryota</taxon>
        <taxon>Fungi</taxon>
        <taxon>Dikarya</taxon>
        <taxon>Ascomycota</taxon>
        <taxon>Pezizomycotina</taxon>
        <taxon>Dothideomycetes</taxon>
        <taxon>Pleosporomycetidae</taxon>
        <taxon>Pleosporales</taxon>
        <taxon>Pleosporineae</taxon>
        <taxon>Didymellaceae</taxon>
        <taxon>Boeremia</taxon>
    </lineage>
</organism>
<protein>
    <submittedName>
        <fullName evidence="1">Uncharacterized protein</fullName>
    </submittedName>
</protein>
<evidence type="ECO:0000313" key="2">
    <source>
        <dbReference type="Proteomes" id="UP001153331"/>
    </source>
</evidence>
<sequence length="168" mass="17975">MEGARRRLHCSLRMDLIKGTSACRGTQQRSDEPRRRRHHLRPARQLGEPGEVDLQKLCPPCVASLDHFADDDPGATLPQILRRSLTMAVPGCRGCARSTPRQRNHVGGADKGSSPIVAGARGEGQWGKAAGCSGTCLEADTSDCRRKSGNGKGADCVTKRGCPSEMTA</sequence>
<gene>
    <name evidence="1" type="ORF">OPT61_g6713</name>
</gene>
<reference evidence="1" key="1">
    <citation type="submission" date="2022-11" db="EMBL/GenBank/DDBJ databases">
        <title>Genome Sequence of Boeremia exigua.</title>
        <authorList>
            <person name="Buettner E."/>
        </authorList>
    </citation>
    <scope>NUCLEOTIDE SEQUENCE</scope>
    <source>
        <strain evidence="1">CU02</strain>
    </source>
</reference>
<proteinExistence type="predicted"/>
<name>A0ACC2I501_9PLEO</name>
<accession>A0ACC2I501</accession>
<keyword evidence="2" id="KW-1185">Reference proteome</keyword>
<dbReference type="Proteomes" id="UP001153331">
    <property type="component" value="Unassembled WGS sequence"/>
</dbReference>